<evidence type="ECO:0000313" key="4">
    <source>
        <dbReference type="EMBL" id="MBE1607444.1"/>
    </source>
</evidence>
<comment type="caution">
    <text evidence="4">The sequence shown here is derived from an EMBL/GenBank/DDBJ whole genome shotgun (WGS) entry which is preliminary data.</text>
</comment>
<proteinExistence type="predicted"/>
<dbReference type="EMBL" id="JADBEM010000001">
    <property type="protein sequence ID" value="MBE1607444.1"/>
    <property type="molecule type" value="Genomic_DNA"/>
</dbReference>
<dbReference type="PROSITE" id="PS51257">
    <property type="entry name" value="PROKAR_LIPOPROTEIN"/>
    <property type="match status" value="1"/>
</dbReference>
<dbReference type="SUPFAM" id="SSF53850">
    <property type="entry name" value="Periplasmic binding protein-like II"/>
    <property type="match status" value="1"/>
</dbReference>
<dbReference type="GO" id="GO:1904680">
    <property type="term" value="F:peptide transmembrane transporter activity"/>
    <property type="evidence" value="ECO:0007669"/>
    <property type="project" value="TreeGrafter"/>
</dbReference>
<dbReference type="Gene3D" id="3.10.105.10">
    <property type="entry name" value="Dipeptide-binding Protein, Domain 3"/>
    <property type="match status" value="1"/>
</dbReference>
<organism evidence="4 5">
    <name type="scientific">Actinopolymorpha pittospori</name>
    <dbReference type="NCBI Taxonomy" id="648752"/>
    <lineage>
        <taxon>Bacteria</taxon>
        <taxon>Bacillati</taxon>
        <taxon>Actinomycetota</taxon>
        <taxon>Actinomycetes</taxon>
        <taxon>Propionibacteriales</taxon>
        <taxon>Actinopolymorphaceae</taxon>
        <taxon>Actinopolymorpha</taxon>
    </lineage>
</organism>
<name>A0A927RAC2_9ACTN</name>
<dbReference type="AlphaFoldDB" id="A0A927RAC2"/>
<dbReference type="InterPro" id="IPR000914">
    <property type="entry name" value="SBP_5_dom"/>
</dbReference>
<reference evidence="4" key="1">
    <citation type="submission" date="2020-10" db="EMBL/GenBank/DDBJ databases">
        <title>Sequencing the genomes of 1000 actinobacteria strains.</title>
        <authorList>
            <person name="Klenk H.-P."/>
        </authorList>
    </citation>
    <scope>NUCLEOTIDE SEQUENCE</scope>
    <source>
        <strain evidence="4">DSM 45354</strain>
    </source>
</reference>
<dbReference type="Pfam" id="PF00496">
    <property type="entry name" value="SBP_bac_5"/>
    <property type="match status" value="1"/>
</dbReference>
<comment type="subcellular location">
    <subcellularLocation>
        <location evidence="1">Cell membrane</location>
        <topology evidence="1">Lipid-anchor</topology>
    </subcellularLocation>
</comment>
<evidence type="ECO:0000313" key="5">
    <source>
        <dbReference type="Proteomes" id="UP000638648"/>
    </source>
</evidence>
<feature type="region of interest" description="Disordered" evidence="2">
    <location>
        <begin position="29"/>
        <end position="51"/>
    </location>
</feature>
<protein>
    <submittedName>
        <fullName evidence="4">Peptide/nickel transport system substrate-binding protein</fullName>
    </submittedName>
</protein>
<evidence type="ECO:0000256" key="1">
    <source>
        <dbReference type="ARBA" id="ARBA00004193"/>
    </source>
</evidence>
<evidence type="ECO:0000256" key="2">
    <source>
        <dbReference type="SAM" id="MobiDB-lite"/>
    </source>
</evidence>
<dbReference type="Gene3D" id="3.40.190.10">
    <property type="entry name" value="Periplasmic binding protein-like II"/>
    <property type="match status" value="1"/>
</dbReference>
<sequence length="650" mass="72407">MTRRDVLRISGVALTAAVTTSACDLLSTEPTGAGAGAGTSGGNGAKKTKEAPQLAAMVKQGKLPPLAQRLPAEPLVVQPNEKIGTYGGDWHLLIEGEAYSNAATIYAVAGYENMVRWDPTFKKIIPNVATKYEVNEDSTEYVFTLRKGMKWSDGKPFTASDVVFAVEDVLMNKELTTAPPFGEMGAEQVDEQTVKVTFAKPNGLFVNYLATRRGAYLTDYPRHYLEQFHPKYNPDHAAAAKALDFKDWLAVFQDVSGSWSFGRNVKKPTLNAWLLTAASDTKSRIVVSRNPYYWKVDPEGSQLPYIDNLVYEVIPGEEAGLLKLLNGEVEWGEPELKDKPVVSQYRERGDYRLYDVVPEAMNVACIYPNLNHENPVKREIFSNKNFRIGLSHAINRAEIVKAVFQRQGEPWQVAPRKESVYYDEEMAKQYVDYDVAKANAALDQAFPDKDSKGIRLGPDGKPISFTVDVANIVPTWADVMNLVVGFWQKVGVDARMNTGSPELVVERGEANKHDMSVWAGEGGLDGVVLLNPYNYLPLLSPYSFFGVRWAQWYISRGKSGEAPPPDVRQQMDLYDQVNATADQDQQVRLMKEVLKIAKERFHAIGISMLPDGYGVITNRVANWGKFTTQGAWVYTSPAPTNPFQFYITKP</sequence>
<dbReference type="RefSeq" id="WP_192751395.1">
    <property type="nucleotide sequence ID" value="NZ_BAABJL010000197.1"/>
</dbReference>
<dbReference type="CDD" id="cd08500">
    <property type="entry name" value="PBP2_NikA_DppA_OppA_like_4"/>
    <property type="match status" value="1"/>
</dbReference>
<dbReference type="Proteomes" id="UP000638648">
    <property type="component" value="Unassembled WGS sequence"/>
</dbReference>
<keyword evidence="5" id="KW-1185">Reference proteome</keyword>
<dbReference type="GO" id="GO:0005886">
    <property type="term" value="C:plasma membrane"/>
    <property type="evidence" value="ECO:0007669"/>
    <property type="project" value="UniProtKB-SubCell"/>
</dbReference>
<evidence type="ECO:0000259" key="3">
    <source>
        <dbReference type="Pfam" id="PF00496"/>
    </source>
</evidence>
<feature type="compositionally biased region" description="Gly residues" evidence="2">
    <location>
        <begin position="33"/>
        <end position="44"/>
    </location>
</feature>
<dbReference type="PROSITE" id="PS01040">
    <property type="entry name" value="SBP_BACTERIAL_5"/>
    <property type="match status" value="1"/>
</dbReference>
<dbReference type="GO" id="GO:0015833">
    <property type="term" value="P:peptide transport"/>
    <property type="evidence" value="ECO:0007669"/>
    <property type="project" value="TreeGrafter"/>
</dbReference>
<dbReference type="InterPro" id="IPR039424">
    <property type="entry name" value="SBP_5"/>
</dbReference>
<dbReference type="InterPro" id="IPR023765">
    <property type="entry name" value="SBP_5_CS"/>
</dbReference>
<accession>A0A927RAC2</accession>
<dbReference type="PANTHER" id="PTHR30290:SF62">
    <property type="entry name" value="OLIGOPEPTIDE ABC TRANSPORTER, PERIPLASMIC OLIGOPEPTIDE-BINDING PROTEIN"/>
    <property type="match status" value="1"/>
</dbReference>
<gene>
    <name evidence="4" type="ORF">HEB94_004292</name>
</gene>
<dbReference type="PANTHER" id="PTHR30290">
    <property type="entry name" value="PERIPLASMIC BINDING COMPONENT OF ABC TRANSPORTER"/>
    <property type="match status" value="1"/>
</dbReference>
<feature type="domain" description="Solute-binding protein family 5" evidence="3">
    <location>
        <begin position="123"/>
        <end position="520"/>
    </location>
</feature>